<dbReference type="Pfam" id="PF14200">
    <property type="entry name" value="RicinB_lectin_2"/>
    <property type="match status" value="2"/>
</dbReference>
<keyword evidence="8" id="KW-0106">Calcium</keyword>
<comment type="catalytic activity">
    <reaction evidence="1">
        <text>Eliminative cleavage of (1-&gt;4)-alpha-D-galacturonan to give oligosaccharides with 4-deoxy-alpha-D-galact-4-enuronosyl groups at their non-reducing ends.</text>
        <dbReference type="EC" id="4.2.2.2"/>
    </reaction>
</comment>
<dbReference type="AlphaFoldDB" id="A0A4Y3KWJ2"/>
<feature type="compositionally biased region" description="Low complexity" evidence="10">
    <location>
        <begin position="187"/>
        <end position="247"/>
    </location>
</feature>
<dbReference type="SMART" id="SM00458">
    <property type="entry name" value="RICIN"/>
    <property type="match status" value="1"/>
</dbReference>
<evidence type="ECO:0000256" key="1">
    <source>
        <dbReference type="ARBA" id="ARBA00000695"/>
    </source>
</evidence>
<evidence type="ECO:0000256" key="8">
    <source>
        <dbReference type="ARBA" id="ARBA00022837"/>
    </source>
</evidence>
<keyword evidence="9" id="KW-0456">Lyase</keyword>
<dbReference type="CDD" id="cd00161">
    <property type="entry name" value="beta-trefoil_Ricin-like"/>
    <property type="match status" value="1"/>
</dbReference>
<evidence type="ECO:0000256" key="5">
    <source>
        <dbReference type="ARBA" id="ARBA00012272"/>
    </source>
</evidence>
<dbReference type="Pfam" id="PF03211">
    <property type="entry name" value="Pectate_lyase"/>
    <property type="match status" value="1"/>
</dbReference>
<dbReference type="Gene3D" id="2.80.10.50">
    <property type="match status" value="1"/>
</dbReference>
<comment type="caution">
    <text evidence="12">The sequence shown here is derived from an EMBL/GenBank/DDBJ whole genome shotgun (WGS) entry which is preliminary data.</text>
</comment>
<evidence type="ECO:0000256" key="9">
    <source>
        <dbReference type="ARBA" id="ARBA00023239"/>
    </source>
</evidence>
<dbReference type="EC" id="4.2.2.2" evidence="5"/>
<dbReference type="InterPro" id="IPR011050">
    <property type="entry name" value="Pectin_lyase_fold/virulence"/>
</dbReference>
<evidence type="ECO:0000256" key="10">
    <source>
        <dbReference type="SAM" id="MobiDB-lite"/>
    </source>
</evidence>
<dbReference type="InterPro" id="IPR004898">
    <property type="entry name" value="Pectate_lyase_PlyH/PlyE-like"/>
</dbReference>
<keyword evidence="13" id="KW-1185">Reference proteome</keyword>
<feature type="region of interest" description="Disordered" evidence="10">
    <location>
        <begin position="185"/>
        <end position="251"/>
    </location>
</feature>
<protein>
    <recommendedName>
        <fullName evidence="5">pectate lyase</fullName>
        <ecNumber evidence="5">4.2.2.2</ecNumber>
    </recommendedName>
</protein>
<dbReference type="GO" id="GO:0030570">
    <property type="term" value="F:pectate lyase activity"/>
    <property type="evidence" value="ECO:0007669"/>
    <property type="project" value="UniProtKB-EC"/>
</dbReference>
<evidence type="ECO:0000259" key="11">
    <source>
        <dbReference type="SMART" id="SM00458"/>
    </source>
</evidence>
<evidence type="ECO:0000256" key="7">
    <source>
        <dbReference type="ARBA" id="ARBA00022729"/>
    </source>
</evidence>
<evidence type="ECO:0000313" key="13">
    <source>
        <dbReference type="Proteomes" id="UP000317046"/>
    </source>
</evidence>
<dbReference type="InterPro" id="IPR012334">
    <property type="entry name" value="Pectin_lyas_fold"/>
</dbReference>
<dbReference type="PANTHER" id="PTHR33407">
    <property type="entry name" value="PECTATE LYASE F-RELATED"/>
    <property type="match status" value="1"/>
</dbReference>
<gene>
    <name evidence="12" type="ORF">CCE01nite_24410</name>
</gene>
<evidence type="ECO:0000256" key="4">
    <source>
        <dbReference type="ARBA" id="ARBA00006463"/>
    </source>
</evidence>
<keyword evidence="7" id="KW-0732">Signal</keyword>
<evidence type="ECO:0000313" key="12">
    <source>
        <dbReference type="EMBL" id="GEA88492.1"/>
    </source>
</evidence>
<name>A0A4Y3KWJ2_9CELL</name>
<keyword evidence="6" id="KW-0964">Secreted</keyword>
<comment type="cofactor">
    <cofactor evidence="2">
        <name>Ca(2+)</name>
        <dbReference type="ChEBI" id="CHEBI:29108"/>
    </cofactor>
</comment>
<dbReference type="InterPro" id="IPR000772">
    <property type="entry name" value="Ricin_B_lectin"/>
</dbReference>
<feature type="domain" description="Ricin B lectin" evidence="11">
    <location>
        <begin position="48"/>
        <end position="183"/>
    </location>
</feature>
<dbReference type="SUPFAM" id="SSF51126">
    <property type="entry name" value="Pectin lyase-like"/>
    <property type="match status" value="1"/>
</dbReference>
<dbReference type="InterPro" id="IPR035992">
    <property type="entry name" value="Ricin_B-like_lectins"/>
</dbReference>
<dbReference type="PANTHER" id="PTHR33407:SF9">
    <property type="entry name" value="PECTATE LYASE F-RELATED"/>
    <property type="match status" value="1"/>
</dbReference>
<dbReference type="GO" id="GO:0005576">
    <property type="term" value="C:extracellular region"/>
    <property type="evidence" value="ECO:0007669"/>
    <property type="project" value="UniProtKB-SubCell"/>
</dbReference>
<dbReference type="Proteomes" id="UP000317046">
    <property type="component" value="Unassembled WGS sequence"/>
</dbReference>
<evidence type="ECO:0000256" key="2">
    <source>
        <dbReference type="ARBA" id="ARBA00001913"/>
    </source>
</evidence>
<proteinExistence type="inferred from homology"/>
<comment type="subcellular location">
    <subcellularLocation>
        <location evidence="3">Secreted</location>
    </subcellularLocation>
</comment>
<evidence type="ECO:0000256" key="6">
    <source>
        <dbReference type="ARBA" id="ARBA00022525"/>
    </source>
</evidence>
<reference evidence="12" key="1">
    <citation type="submission" date="2019-06" db="EMBL/GenBank/DDBJ databases">
        <title>Whole genome shotgun sequence of Cellulomonas cellasea NBRC 3753.</title>
        <authorList>
            <person name="Hosoyama A."/>
            <person name="Uohara A."/>
            <person name="Ohji S."/>
            <person name="Ichikawa N."/>
        </authorList>
    </citation>
    <scope>NUCLEOTIDE SEQUENCE [LARGE SCALE GENOMIC DNA]</scope>
    <source>
        <strain evidence="12">NBRC 3753</strain>
    </source>
</reference>
<dbReference type="GO" id="GO:0045490">
    <property type="term" value="P:pectin catabolic process"/>
    <property type="evidence" value="ECO:0007669"/>
    <property type="project" value="TreeGrafter"/>
</dbReference>
<dbReference type="EMBL" id="BJLR01000022">
    <property type="protein sequence ID" value="GEA88492.1"/>
    <property type="molecule type" value="Genomic_DNA"/>
</dbReference>
<dbReference type="SUPFAM" id="SSF50370">
    <property type="entry name" value="Ricin B-like lectins"/>
    <property type="match status" value="1"/>
</dbReference>
<dbReference type="Gene3D" id="2.160.20.10">
    <property type="entry name" value="Single-stranded right-handed beta-helix, Pectin lyase-like"/>
    <property type="match status" value="1"/>
</dbReference>
<evidence type="ECO:0000256" key="3">
    <source>
        <dbReference type="ARBA" id="ARBA00004613"/>
    </source>
</evidence>
<comment type="similarity">
    <text evidence="4">Belongs to the polysaccharide lyase 3 family.</text>
</comment>
<accession>A0A4Y3KWJ2</accession>
<organism evidence="12 13">
    <name type="scientific">Cellulomonas cellasea</name>
    <dbReference type="NCBI Taxonomy" id="43670"/>
    <lineage>
        <taxon>Bacteria</taxon>
        <taxon>Bacillati</taxon>
        <taxon>Actinomycetota</taxon>
        <taxon>Actinomycetes</taxon>
        <taxon>Micrococcales</taxon>
        <taxon>Cellulomonadaceae</taxon>
        <taxon>Cellulomonas</taxon>
    </lineage>
</organism>
<sequence length="462" mass="46831">MNMQHPRRARGGRSAWSRVVATLVVGAVAALGGVAFAGSAQAAPSIDTGAWYSLVSWRSKKAVDVAGSSTASGTAVAQWTPTGATNQQFRFVPVAGGYYEVRARHSGLALTIATGSGSLATQSTPAGAATQQFTVAAGSSGRIKLVNRASGLALQVVGASKENGARLEQAADTNANHQQFTLVAQGSAPSPTTPAPTASATPKPSASATPKPTASATPKPTASATPTATAQPTTPPATGAWPTPTSSQKVSATIEISGTKDLGLVRYYGISSGDQAEGQPPMFKLADGAVLRNVILGTGAGDGIHCLGTCTIENVWFEDVGEDAATFKGTAASQTMTINGGGARSASDKVFQHNGPGTFVIKNFQVADIGKLYRSCGNCSKQYARTVVVQNVTITAPAKSLVGINPNLGDKATLSGLTIVGDPSKKIAICDEYKGVTSGEPTKVSSGPSAACGYTPSAIVYR</sequence>